<dbReference type="PANTHER" id="PTHR10000">
    <property type="entry name" value="PHOSPHOSERINE PHOSPHATASE"/>
    <property type="match status" value="1"/>
</dbReference>
<dbReference type="SFLD" id="SFLDG01140">
    <property type="entry name" value="C2.B:_Phosphomannomutase_and_P"/>
    <property type="match status" value="1"/>
</dbReference>
<dbReference type="NCBIfam" id="TIGR01484">
    <property type="entry name" value="HAD-SF-IIB"/>
    <property type="match status" value="1"/>
</dbReference>
<dbReference type="PROSITE" id="PS01228">
    <property type="entry name" value="COF_1"/>
    <property type="match status" value="1"/>
</dbReference>
<dbReference type="SFLD" id="SFLDS00003">
    <property type="entry name" value="Haloacid_Dehalogenase"/>
    <property type="match status" value="1"/>
</dbReference>
<dbReference type="InterPro" id="IPR000150">
    <property type="entry name" value="Cof"/>
</dbReference>
<dbReference type="AlphaFoldDB" id="A0A7G5BSW0"/>
<sequence>MKFSAIVLDLDGTLLNSDKQVSDRNYKAILNCHRQGMKIIFATARPPRAVKWFLQEPLLTIGSYIYYNGAYIKCDYTGIHHHEPIKATIAADVLDYCLSRNSDLDISIEVQDEWLSLKEYDYETLMKVKGNPIVTPLEKLRKLDATKILFFGELDVNLLEEKFATRLNILVTDNGDLVQMTSIQASKENAVAWLCKSLDVPLENVIVFGDDYNDVGLFKTCGWPVAMGNAVEELKRLSKEITDTNDNDGVAKTLERLI</sequence>
<evidence type="ECO:0000313" key="1">
    <source>
        <dbReference type="EMBL" id="QMV40044.1"/>
    </source>
</evidence>
<dbReference type="CDD" id="cd07516">
    <property type="entry name" value="HAD_Pase"/>
    <property type="match status" value="1"/>
</dbReference>
<dbReference type="Proteomes" id="UP000515679">
    <property type="component" value="Chromosome"/>
</dbReference>
<dbReference type="GO" id="GO:0005829">
    <property type="term" value="C:cytosol"/>
    <property type="evidence" value="ECO:0007669"/>
    <property type="project" value="TreeGrafter"/>
</dbReference>
<dbReference type="Pfam" id="PF08282">
    <property type="entry name" value="Hydrolase_3"/>
    <property type="match status" value="1"/>
</dbReference>
<dbReference type="InterPro" id="IPR036412">
    <property type="entry name" value="HAD-like_sf"/>
</dbReference>
<dbReference type="GO" id="GO:0000287">
    <property type="term" value="F:magnesium ion binding"/>
    <property type="evidence" value="ECO:0007669"/>
    <property type="project" value="TreeGrafter"/>
</dbReference>
<dbReference type="PANTHER" id="PTHR10000:SF8">
    <property type="entry name" value="HAD SUPERFAMILY HYDROLASE-LIKE, TYPE 3"/>
    <property type="match status" value="1"/>
</dbReference>
<dbReference type="InterPro" id="IPR023214">
    <property type="entry name" value="HAD_sf"/>
</dbReference>
<dbReference type="SUPFAM" id="SSF56784">
    <property type="entry name" value="HAD-like"/>
    <property type="match status" value="1"/>
</dbReference>
<accession>A0A7G5BSW0</accession>
<organism evidence="1 2">
    <name type="scientific">Cohnella cholangitidis</name>
    <dbReference type="NCBI Taxonomy" id="2598458"/>
    <lineage>
        <taxon>Bacteria</taxon>
        <taxon>Bacillati</taxon>
        <taxon>Bacillota</taxon>
        <taxon>Bacilli</taxon>
        <taxon>Bacillales</taxon>
        <taxon>Paenibacillaceae</taxon>
        <taxon>Cohnella</taxon>
    </lineage>
</organism>
<proteinExistence type="predicted"/>
<reference evidence="1 2" key="1">
    <citation type="submission" date="2019-07" db="EMBL/GenBank/DDBJ databases">
        <authorList>
            <person name="Kim J.K."/>
            <person name="Cheong H.-M."/>
            <person name="Choi Y."/>
            <person name="Hwang K.J."/>
            <person name="Lee S."/>
            <person name="Choi C."/>
        </authorList>
    </citation>
    <scope>NUCLEOTIDE SEQUENCE [LARGE SCALE GENOMIC DNA]</scope>
    <source>
        <strain evidence="1 2">KS 22</strain>
    </source>
</reference>
<dbReference type="RefSeq" id="WP_182301379.1">
    <property type="nucleotide sequence ID" value="NZ_CP041969.1"/>
</dbReference>
<dbReference type="Gene3D" id="3.30.1240.10">
    <property type="match status" value="1"/>
</dbReference>
<dbReference type="Gene3D" id="3.40.50.1000">
    <property type="entry name" value="HAD superfamily/HAD-like"/>
    <property type="match status" value="1"/>
</dbReference>
<gene>
    <name evidence="1" type="ORF">FPL14_01630</name>
</gene>
<dbReference type="InterPro" id="IPR006379">
    <property type="entry name" value="HAD-SF_hydro_IIB"/>
</dbReference>
<dbReference type="EMBL" id="CP041969">
    <property type="protein sequence ID" value="QMV40044.1"/>
    <property type="molecule type" value="Genomic_DNA"/>
</dbReference>
<dbReference type="GO" id="GO:0016791">
    <property type="term" value="F:phosphatase activity"/>
    <property type="evidence" value="ECO:0007669"/>
    <property type="project" value="TreeGrafter"/>
</dbReference>
<name>A0A7G5BSW0_9BACL</name>
<dbReference type="KEGG" id="cchl:FPL14_01630"/>
<evidence type="ECO:0000313" key="2">
    <source>
        <dbReference type="Proteomes" id="UP000515679"/>
    </source>
</evidence>
<dbReference type="NCBIfam" id="TIGR00099">
    <property type="entry name" value="Cof-subfamily"/>
    <property type="match status" value="1"/>
</dbReference>
<keyword evidence="2" id="KW-1185">Reference proteome</keyword>
<protein>
    <submittedName>
        <fullName evidence="1">HAD family phosphatase</fullName>
    </submittedName>
</protein>